<accession>A0ABN0GJP1</accession>
<feature type="signal peptide" evidence="2">
    <location>
        <begin position="1"/>
        <end position="17"/>
    </location>
</feature>
<evidence type="ECO:0000313" key="4">
    <source>
        <dbReference type="Proteomes" id="UP000008942"/>
    </source>
</evidence>
<dbReference type="InterPro" id="IPR047937">
    <property type="entry name" value="Eex_IncN-like"/>
</dbReference>
<evidence type="ECO:0000313" key="3">
    <source>
        <dbReference type="EMBL" id="EJF82580.1"/>
    </source>
</evidence>
<feature type="chain" id="PRO_5046490364" description="Lipoprotein" evidence="2">
    <location>
        <begin position="18"/>
        <end position="111"/>
    </location>
</feature>
<dbReference type="NCBIfam" id="NF033894">
    <property type="entry name" value="Eex_IncN"/>
    <property type="match status" value="1"/>
</dbReference>
<comment type="caution">
    <text evidence="3">The sequence shown here is derived from an EMBL/GenBank/DDBJ whole genome shotgun (WGS) entry which is preliminary data.</text>
</comment>
<dbReference type="RefSeq" id="WP_005774638.1">
    <property type="nucleotide sequence ID" value="NZ_JH725141.1"/>
</dbReference>
<keyword evidence="4" id="KW-1185">Reference proteome</keyword>
<feature type="region of interest" description="Disordered" evidence="1">
    <location>
        <begin position="63"/>
        <end position="111"/>
    </location>
</feature>
<sequence length="111" mass="13155">MNKIIIPALLLCTGLMAAGCEKTYSVAEFKKDEKLLKEWAVRCGFSGNSKNCQNARLASHQIHEERREKIDEENRKRREEWEKKQQEEEAKRNAEYEKNRAQQKRDNNFDP</sequence>
<evidence type="ECO:0000256" key="1">
    <source>
        <dbReference type="SAM" id="MobiDB-lite"/>
    </source>
</evidence>
<evidence type="ECO:0008006" key="5">
    <source>
        <dbReference type="Google" id="ProtNLM"/>
    </source>
</evidence>
<dbReference type="Proteomes" id="UP000008942">
    <property type="component" value="Unassembled WGS sequence"/>
</dbReference>
<keyword evidence="2" id="KW-0732">Signal</keyword>
<dbReference type="EMBL" id="AILW01000016">
    <property type="protein sequence ID" value="EJF82580.1"/>
    <property type="molecule type" value="Genomic_DNA"/>
</dbReference>
<organism evidence="3 4">
    <name type="scientific">Bartonella elizabethae Re6043vi</name>
    <dbReference type="NCBI Taxonomy" id="1094554"/>
    <lineage>
        <taxon>Bacteria</taxon>
        <taxon>Pseudomonadati</taxon>
        <taxon>Pseudomonadota</taxon>
        <taxon>Alphaproteobacteria</taxon>
        <taxon>Hyphomicrobiales</taxon>
        <taxon>Bartonellaceae</taxon>
        <taxon>Bartonella</taxon>
    </lineage>
</organism>
<dbReference type="PROSITE" id="PS51257">
    <property type="entry name" value="PROKAR_LIPOPROTEIN"/>
    <property type="match status" value="1"/>
</dbReference>
<reference evidence="3 4" key="1">
    <citation type="submission" date="2012-03" db="EMBL/GenBank/DDBJ databases">
        <title>The Genome Sequence of Bartonella elizabethae Re6043vi.</title>
        <authorList>
            <consortium name="The Broad Institute Genome Sequencing Platform"/>
            <consortium name="The Broad Institute Genome Sequencing Center for Infectious Disease"/>
            <person name="Feldgarden M."/>
            <person name="Kirby J."/>
            <person name="Kosoy M."/>
            <person name="Birtles R."/>
            <person name="Probert W.S."/>
            <person name="Chiaraviglio L."/>
            <person name="Young S.K."/>
            <person name="Zeng Q."/>
            <person name="Gargeya S."/>
            <person name="Fitzgerald M."/>
            <person name="Haas B."/>
            <person name="Abouelleil A."/>
            <person name="Alvarado L."/>
            <person name="Arachchi H.M."/>
            <person name="Berlin A."/>
            <person name="Chapman S.B."/>
            <person name="Gearin G."/>
            <person name="Goldberg J."/>
            <person name="Griggs A."/>
            <person name="Gujja S."/>
            <person name="Hansen M."/>
            <person name="Heiman D."/>
            <person name="Howarth C."/>
            <person name="Larimer J."/>
            <person name="Lui A."/>
            <person name="MacDonald P.J.P."/>
            <person name="McCowen C."/>
            <person name="Montmayeur A."/>
            <person name="Murphy C."/>
            <person name="Neiman D."/>
            <person name="Pearson M."/>
            <person name="Priest M."/>
            <person name="Roberts A."/>
            <person name="Saif S."/>
            <person name="Shea T."/>
            <person name="Sisk P."/>
            <person name="Stolte C."/>
            <person name="Sykes S."/>
            <person name="Wortman J."/>
            <person name="Nusbaum C."/>
            <person name="Birren B."/>
        </authorList>
    </citation>
    <scope>NUCLEOTIDE SEQUENCE [LARGE SCALE GENOMIC DNA]</scope>
    <source>
        <strain evidence="3 4">Re6043vi</strain>
    </source>
</reference>
<evidence type="ECO:0000256" key="2">
    <source>
        <dbReference type="SAM" id="SignalP"/>
    </source>
</evidence>
<protein>
    <recommendedName>
        <fullName evidence="5">Lipoprotein</fullName>
    </recommendedName>
</protein>
<name>A0ABN0GJP1_BAREL</name>
<gene>
    <name evidence="3" type="ORF">MCU_01377</name>
</gene>
<proteinExistence type="predicted"/>